<dbReference type="Proteomes" id="UP000318288">
    <property type="component" value="Unassembled WGS sequence"/>
</dbReference>
<evidence type="ECO:0000313" key="4">
    <source>
        <dbReference type="Proteomes" id="UP000318288"/>
    </source>
</evidence>
<organism evidence="3 4">
    <name type="scientific">Rubripirellula tenax</name>
    <dbReference type="NCBI Taxonomy" id="2528015"/>
    <lineage>
        <taxon>Bacteria</taxon>
        <taxon>Pseudomonadati</taxon>
        <taxon>Planctomycetota</taxon>
        <taxon>Planctomycetia</taxon>
        <taxon>Pirellulales</taxon>
        <taxon>Pirellulaceae</taxon>
        <taxon>Rubripirellula</taxon>
    </lineage>
</organism>
<keyword evidence="4" id="KW-1185">Reference proteome</keyword>
<evidence type="ECO:0000313" key="3">
    <source>
        <dbReference type="EMBL" id="TWU60843.1"/>
    </source>
</evidence>
<feature type="region of interest" description="Disordered" evidence="1">
    <location>
        <begin position="1103"/>
        <end position="1131"/>
    </location>
</feature>
<reference evidence="3 4" key="1">
    <citation type="submission" date="2019-02" db="EMBL/GenBank/DDBJ databases">
        <title>Deep-cultivation of Planctomycetes and their phenomic and genomic characterization uncovers novel biology.</title>
        <authorList>
            <person name="Wiegand S."/>
            <person name="Jogler M."/>
            <person name="Boedeker C."/>
            <person name="Pinto D."/>
            <person name="Vollmers J."/>
            <person name="Rivas-Marin E."/>
            <person name="Kohn T."/>
            <person name="Peeters S.H."/>
            <person name="Heuer A."/>
            <person name="Rast P."/>
            <person name="Oberbeckmann S."/>
            <person name="Bunk B."/>
            <person name="Jeske O."/>
            <person name="Meyerdierks A."/>
            <person name="Storesund J.E."/>
            <person name="Kallscheuer N."/>
            <person name="Luecker S."/>
            <person name="Lage O.M."/>
            <person name="Pohl T."/>
            <person name="Merkel B.J."/>
            <person name="Hornburger P."/>
            <person name="Mueller R.-W."/>
            <person name="Bruemmer F."/>
            <person name="Labrenz M."/>
            <person name="Spormann A.M."/>
            <person name="Op Den Camp H."/>
            <person name="Overmann J."/>
            <person name="Amann R."/>
            <person name="Jetten M.S.M."/>
            <person name="Mascher T."/>
            <person name="Medema M.H."/>
            <person name="Devos D.P."/>
            <person name="Kaster A.-K."/>
            <person name="Ovreas L."/>
            <person name="Rohde M."/>
            <person name="Galperin M.Y."/>
            <person name="Jogler C."/>
        </authorList>
    </citation>
    <scope>NUCLEOTIDE SEQUENCE [LARGE SCALE GENOMIC DNA]</scope>
    <source>
        <strain evidence="3 4">Poly51</strain>
    </source>
</reference>
<dbReference type="OrthoDB" id="223541at2"/>
<accession>A0A5C6FJQ2</accession>
<proteinExistence type="predicted"/>
<feature type="transmembrane region" description="Helical" evidence="2">
    <location>
        <begin position="47"/>
        <end position="65"/>
    </location>
</feature>
<evidence type="ECO:0008006" key="5">
    <source>
        <dbReference type="Google" id="ProtNLM"/>
    </source>
</evidence>
<evidence type="ECO:0000256" key="1">
    <source>
        <dbReference type="SAM" id="MobiDB-lite"/>
    </source>
</evidence>
<name>A0A5C6FJQ2_9BACT</name>
<dbReference type="AlphaFoldDB" id="A0A5C6FJQ2"/>
<evidence type="ECO:0000256" key="2">
    <source>
        <dbReference type="SAM" id="Phobius"/>
    </source>
</evidence>
<sequence length="1131" mass="123610">MQSGYFCPTKVKNHRANGCAEPLEGTEDLAGNTEAAKPRQSGRMSRWLFAALIIAAACFAIRSLAPQTIGETVRRKFICQLQTHYPNHNISVRRGHFDPNIGLVLEDLRISEPTSMLSLRSREMVRIERITVMGDFQIEKLLDQQNPLVTRRVVVEGVTANVWLRENGDSSLAVLLPLPQLGPAAPRIDLSQIHLRLFGDDASSRWIDAELERALVVNRTRADGSTDHEITVTGVADFAKDIKLKITNVGGSVDVLCAATGVHFNRRLYDSLPSAWSDFLRNAKDLTCACDTSISYHKAATGKVDYRVQTNVHDGRFEHLALPLPLSQLRGVVVCDPSGITVDGGQANLGDAIVRIVNGRLDGHQWPSPATLTVKTRGLLLDERLAASLPPSLQEQWHKIQPLGRVDIDASLVHGVGGWDTNADLTCHGVDVRYEKFPYPIEQVVGRIELRSGIVSSDGLSGRVSSNRMLCAFRLPTKPGITNEKSFVVQTDGPIPIDNTLLQSLTPRLAEQSGLESFVRSLRPRGSVRLAMAVFATDAAGRQTRTIDLDVIDGHMRYEKFAYPLYNVSGKIRVENHLVKMSGFRATNANAGVILCDGTYQMEVAGAMPSGYRITDHGVVDRSESRLMLNFQAQNVPMDESLRSSLPYSTQQVWDAISPNGVLDELNVQLVKIGNDSPIGMDISARQLEHGQVTNRILSIRPPALPYRLDITGGVVRFDGSNVKIESLKASHDGSKISADGRCDPGEDGRWVLSTNLHSGSRLRPDAELIAALPVQMREAMRRLQLRGPVSIRGTTVLTIPDEARPEPVINWDLDLQLEGNRIADVGPVHSLRGEVSVQGTRNESVLLATGAVRIDSMHVDDLQLTNIQGPFSINNDRLDLGQRAFDRRAAGVGGETSASAPIRGKLFGGTIDLDGEVILSSGDFDVVMAVQAGRVPTLLADFGHGDNGLTGTFSGQTNLRGNLGTSDLLKGSGTARVSGANLYQLPMIVKVMNLISVTPTEDVAFTDGEIEFSLFGDTATFNKVHLWGDLVSLEGGGTLDRRQELDLTFNTRVSPQNTFTKIVRPLRSQRYTLMTIDVRGPVNDVRIERRALDGVGQTLERMFPGMGGNHEAEEQSDSPRSASQSRGWFK</sequence>
<feature type="compositionally biased region" description="Polar residues" evidence="1">
    <location>
        <begin position="1119"/>
        <end position="1131"/>
    </location>
</feature>
<gene>
    <name evidence="3" type="ORF">Poly51_11240</name>
</gene>
<keyword evidence="2" id="KW-0472">Membrane</keyword>
<keyword evidence="2" id="KW-0812">Transmembrane</keyword>
<protein>
    <recommendedName>
        <fullName evidence="5">AsmA-like C-terminal domain-containing protein</fullName>
    </recommendedName>
</protein>
<keyword evidence="2" id="KW-1133">Transmembrane helix</keyword>
<dbReference type="EMBL" id="SJPW01000001">
    <property type="protein sequence ID" value="TWU60843.1"/>
    <property type="molecule type" value="Genomic_DNA"/>
</dbReference>
<comment type="caution">
    <text evidence="3">The sequence shown here is derived from an EMBL/GenBank/DDBJ whole genome shotgun (WGS) entry which is preliminary data.</text>
</comment>